<dbReference type="GO" id="GO:0003677">
    <property type="term" value="F:DNA binding"/>
    <property type="evidence" value="ECO:0007669"/>
    <property type="project" value="UniProtKB-KW"/>
</dbReference>
<dbReference type="PROSITE" id="PS50110">
    <property type="entry name" value="RESPONSE_REGULATORY"/>
    <property type="match status" value="1"/>
</dbReference>
<keyword evidence="1 5" id="KW-0597">Phosphoprotein</keyword>
<dbReference type="SUPFAM" id="SSF52172">
    <property type="entry name" value="CheY-like"/>
    <property type="match status" value="1"/>
</dbReference>
<protein>
    <submittedName>
        <fullName evidence="8">DNA-binding response regulator</fullName>
    </submittedName>
</protein>
<dbReference type="SUPFAM" id="SSF46894">
    <property type="entry name" value="C-terminal effector domain of the bipartite response regulators"/>
    <property type="match status" value="1"/>
</dbReference>
<dbReference type="SMART" id="SM00421">
    <property type="entry name" value="HTH_LUXR"/>
    <property type="match status" value="1"/>
</dbReference>
<dbReference type="Proteomes" id="UP001597427">
    <property type="component" value="Unassembled WGS sequence"/>
</dbReference>
<feature type="modified residue" description="4-aspartylphosphate" evidence="5">
    <location>
        <position position="54"/>
    </location>
</feature>
<reference evidence="9" key="1">
    <citation type="journal article" date="2019" name="Int. J. Syst. Evol. Microbiol.">
        <title>The Global Catalogue of Microorganisms (GCM) 10K type strain sequencing project: providing services to taxonomists for standard genome sequencing and annotation.</title>
        <authorList>
            <consortium name="The Broad Institute Genomics Platform"/>
            <consortium name="The Broad Institute Genome Sequencing Center for Infectious Disease"/>
            <person name="Wu L."/>
            <person name="Ma J."/>
        </authorList>
    </citation>
    <scope>NUCLEOTIDE SEQUENCE [LARGE SCALE GENOMIC DNA]</scope>
    <source>
        <strain evidence="9">TISTR 932</strain>
    </source>
</reference>
<sequence>MTTLFLAEDQTMLNTTLTTILNLEDDFDVIASAADGKEALDKIRKLQPEVVILDIEMPRLTGLEVAKEIRSAGLPIKIIILTTFARECYFQEAVEYNVDAYLLKDSPSDYLVASIRQVLIGNRVFSPELVTTVLRAEKNPLTKREMSVLAGLQTGASTAKMAEELFLSEGTLRNYISSILSKTGTHSRIEAINIAKKNGWIA</sequence>
<evidence type="ECO:0000259" key="7">
    <source>
        <dbReference type="PROSITE" id="PS50110"/>
    </source>
</evidence>
<dbReference type="InterPro" id="IPR016032">
    <property type="entry name" value="Sig_transdc_resp-reg_C-effctor"/>
</dbReference>
<evidence type="ECO:0000256" key="5">
    <source>
        <dbReference type="PROSITE-ProRule" id="PRU00169"/>
    </source>
</evidence>
<evidence type="ECO:0000256" key="1">
    <source>
        <dbReference type="ARBA" id="ARBA00022553"/>
    </source>
</evidence>
<dbReference type="PROSITE" id="PS50043">
    <property type="entry name" value="HTH_LUXR_2"/>
    <property type="match status" value="1"/>
</dbReference>
<feature type="domain" description="Response regulatory" evidence="7">
    <location>
        <begin position="3"/>
        <end position="119"/>
    </location>
</feature>
<evidence type="ECO:0000313" key="8">
    <source>
        <dbReference type="EMBL" id="MFD2728902.1"/>
    </source>
</evidence>
<dbReference type="PANTHER" id="PTHR43214">
    <property type="entry name" value="TWO-COMPONENT RESPONSE REGULATOR"/>
    <property type="match status" value="1"/>
</dbReference>
<dbReference type="Pfam" id="PF00072">
    <property type="entry name" value="Response_reg"/>
    <property type="match status" value="1"/>
</dbReference>
<dbReference type="PRINTS" id="PR00038">
    <property type="entry name" value="HTHLUXR"/>
</dbReference>
<evidence type="ECO:0000256" key="3">
    <source>
        <dbReference type="ARBA" id="ARBA00023125"/>
    </source>
</evidence>
<dbReference type="RefSeq" id="WP_379980760.1">
    <property type="nucleotide sequence ID" value="NZ_JBHUMO010000039.1"/>
</dbReference>
<dbReference type="EMBL" id="JBHUMO010000039">
    <property type="protein sequence ID" value="MFD2728902.1"/>
    <property type="molecule type" value="Genomic_DNA"/>
</dbReference>
<dbReference type="SMART" id="SM00448">
    <property type="entry name" value="REC"/>
    <property type="match status" value="1"/>
</dbReference>
<dbReference type="Gene3D" id="3.40.50.2300">
    <property type="match status" value="1"/>
</dbReference>
<organism evidence="8 9">
    <name type="scientific">Enterococcus camelliae</name>
    <dbReference type="NCBI Taxonomy" id="453959"/>
    <lineage>
        <taxon>Bacteria</taxon>
        <taxon>Bacillati</taxon>
        <taxon>Bacillota</taxon>
        <taxon>Bacilli</taxon>
        <taxon>Lactobacillales</taxon>
        <taxon>Enterococcaceae</taxon>
        <taxon>Enterococcus</taxon>
    </lineage>
</organism>
<evidence type="ECO:0000313" key="9">
    <source>
        <dbReference type="Proteomes" id="UP001597427"/>
    </source>
</evidence>
<name>A0ABW5THW0_9ENTE</name>
<keyword evidence="3 8" id="KW-0238">DNA-binding</keyword>
<dbReference type="InterPro" id="IPR011006">
    <property type="entry name" value="CheY-like_superfamily"/>
</dbReference>
<keyword evidence="4" id="KW-0804">Transcription</keyword>
<feature type="domain" description="HTH luxR-type" evidence="6">
    <location>
        <begin position="134"/>
        <end position="199"/>
    </location>
</feature>
<proteinExistence type="predicted"/>
<keyword evidence="2" id="KW-0805">Transcription regulation</keyword>
<comment type="caution">
    <text evidence="8">The sequence shown here is derived from an EMBL/GenBank/DDBJ whole genome shotgun (WGS) entry which is preliminary data.</text>
</comment>
<dbReference type="Pfam" id="PF00196">
    <property type="entry name" value="GerE"/>
    <property type="match status" value="1"/>
</dbReference>
<dbReference type="InterPro" id="IPR000792">
    <property type="entry name" value="Tscrpt_reg_LuxR_C"/>
</dbReference>
<dbReference type="InterPro" id="IPR001789">
    <property type="entry name" value="Sig_transdc_resp-reg_receiver"/>
</dbReference>
<evidence type="ECO:0000259" key="6">
    <source>
        <dbReference type="PROSITE" id="PS50043"/>
    </source>
</evidence>
<gene>
    <name evidence="8" type="ORF">ACFSR0_05605</name>
</gene>
<dbReference type="CDD" id="cd06170">
    <property type="entry name" value="LuxR_C_like"/>
    <property type="match status" value="1"/>
</dbReference>
<evidence type="ECO:0000256" key="2">
    <source>
        <dbReference type="ARBA" id="ARBA00023015"/>
    </source>
</evidence>
<accession>A0ABW5THW0</accession>
<evidence type="ECO:0000256" key="4">
    <source>
        <dbReference type="ARBA" id="ARBA00023163"/>
    </source>
</evidence>
<dbReference type="PANTHER" id="PTHR43214:SF42">
    <property type="entry name" value="TRANSCRIPTIONAL REGULATORY PROTEIN DESR"/>
    <property type="match status" value="1"/>
</dbReference>
<keyword evidence="9" id="KW-1185">Reference proteome</keyword>
<dbReference type="InterPro" id="IPR039420">
    <property type="entry name" value="WalR-like"/>
</dbReference>